<evidence type="ECO:0000313" key="3">
    <source>
        <dbReference type="Proteomes" id="UP000070700"/>
    </source>
</evidence>
<evidence type="ECO:0000256" key="1">
    <source>
        <dbReference type="SAM" id="Phobius"/>
    </source>
</evidence>
<reference evidence="2 3" key="1">
    <citation type="submission" date="2015-10" db="EMBL/GenBank/DDBJ databases">
        <title>Full genome of DAOMC 229536 Phialocephala scopiformis, a fungal endophyte of spruce producing the potent anti-insectan compound rugulosin.</title>
        <authorList>
            <consortium name="DOE Joint Genome Institute"/>
            <person name="Walker A.K."/>
            <person name="Frasz S.L."/>
            <person name="Seifert K.A."/>
            <person name="Miller J.D."/>
            <person name="Mondo S.J."/>
            <person name="Labutti K."/>
            <person name="Lipzen A."/>
            <person name="Dockter R."/>
            <person name="Kennedy M."/>
            <person name="Grigoriev I.V."/>
            <person name="Spatafora J.W."/>
        </authorList>
    </citation>
    <scope>NUCLEOTIDE SEQUENCE [LARGE SCALE GENOMIC DNA]</scope>
    <source>
        <strain evidence="2 3">CBS 120377</strain>
    </source>
</reference>
<keyword evidence="1" id="KW-0472">Membrane</keyword>
<dbReference type="KEGG" id="psco:LY89DRAFT_760339"/>
<name>A0A132BEP3_MOLSC</name>
<accession>A0A132BEP3</accession>
<dbReference type="GeneID" id="28831232"/>
<dbReference type="InParanoid" id="A0A132BEP3"/>
<dbReference type="RefSeq" id="XP_018064834.1">
    <property type="nucleotide sequence ID" value="XM_018221506.1"/>
</dbReference>
<evidence type="ECO:0000313" key="2">
    <source>
        <dbReference type="EMBL" id="KUJ10479.1"/>
    </source>
</evidence>
<keyword evidence="3" id="KW-1185">Reference proteome</keyword>
<feature type="transmembrane region" description="Helical" evidence="1">
    <location>
        <begin position="71"/>
        <end position="92"/>
    </location>
</feature>
<dbReference type="Proteomes" id="UP000070700">
    <property type="component" value="Unassembled WGS sequence"/>
</dbReference>
<keyword evidence="1" id="KW-1133">Transmembrane helix</keyword>
<protein>
    <submittedName>
        <fullName evidence="2">Uncharacterized protein</fullName>
    </submittedName>
</protein>
<organism evidence="2 3">
    <name type="scientific">Mollisia scopiformis</name>
    <name type="common">Conifer needle endophyte fungus</name>
    <name type="synonym">Phialocephala scopiformis</name>
    <dbReference type="NCBI Taxonomy" id="149040"/>
    <lineage>
        <taxon>Eukaryota</taxon>
        <taxon>Fungi</taxon>
        <taxon>Dikarya</taxon>
        <taxon>Ascomycota</taxon>
        <taxon>Pezizomycotina</taxon>
        <taxon>Leotiomycetes</taxon>
        <taxon>Helotiales</taxon>
        <taxon>Mollisiaceae</taxon>
        <taxon>Mollisia</taxon>
    </lineage>
</organism>
<keyword evidence="1" id="KW-0812">Transmembrane</keyword>
<dbReference type="AlphaFoldDB" id="A0A132BEP3"/>
<proteinExistence type="predicted"/>
<gene>
    <name evidence="2" type="ORF">LY89DRAFT_760339</name>
</gene>
<dbReference type="EMBL" id="KQ947429">
    <property type="protein sequence ID" value="KUJ10479.1"/>
    <property type="molecule type" value="Genomic_DNA"/>
</dbReference>
<sequence>MVRCGAGELFMRQYLRRLSESSGYTYRIHTLACQCSNGYDGRTDPDLGDDPDVGQNFDDALSDAYDASQTGWGFAGAQIILFAITLGSIIYLQRKHREGGDAHVVGQSVVSGAEMGMAVLPSETAN</sequence>